<evidence type="ECO:0000313" key="2">
    <source>
        <dbReference type="Proteomes" id="UP001149165"/>
    </source>
</evidence>
<protein>
    <submittedName>
        <fullName evidence="1">Uncharacterized protein</fullName>
    </submittedName>
</protein>
<sequence>MVRPAYPFFDLGLEEVDLLYARQSGRRNGHVSHDGDEEARTGDGLTARGRPICVSFTEHFVH</sequence>
<reference evidence="1" key="2">
    <citation type="journal article" date="2023" name="IMA Fungus">
        <title>Comparative genomic study of the Penicillium genus elucidates a diverse pangenome and 15 lateral gene transfer events.</title>
        <authorList>
            <person name="Petersen C."/>
            <person name="Sorensen T."/>
            <person name="Nielsen M.R."/>
            <person name="Sondergaard T.E."/>
            <person name="Sorensen J.L."/>
            <person name="Fitzpatrick D.A."/>
            <person name="Frisvad J.C."/>
            <person name="Nielsen K.L."/>
        </authorList>
    </citation>
    <scope>NUCLEOTIDE SEQUENCE</scope>
    <source>
        <strain evidence="1">IBT 30069</strain>
    </source>
</reference>
<keyword evidence="2" id="KW-1185">Reference proteome</keyword>
<gene>
    <name evidence="1" type="ORF">N7456_010861</name>
</gene>
<dbReference type="AlphaFoldDB" id="A0A9W9ESZ5"/>
<dbReference type="EMBL" id="JAPQKH010000007">
    <property type="protein sequence ID" value="KAJ5087245.1"/>
    <property type="molecule type" value="Genomic_DNA"/>
</dbReference>
<proteinExistence type="predicted"/>
<accession>A0A9W9ESZ5</accession>
<comment type="caution">
    <text evidence="1">The sequence shown here is derived from an EMBL/GenBank/DDBJ whole genome shotgun (WGS) entry which is preliminary data.</text>
</comment>
<dbReference type="Proteomes" id="UP001149165">
    <property type="component" value="Unassembled WGS sequence"/>
</dbReference>
<organism evidence="1 2">
    <name type="scientific">Penicillium angulare</name>
    <dbReference type="NCBI Taxonomy" id="116970"/>
    <lineage>
        <taxon>Eukaryota</taxon>
        <taxon>Fungi</taxon>
        <taxon>Dikarya</taxon>
        <taxon>Ascomycota</taxon>
        <taxon>Pezizomycotina</taxon>
        <taxon>Eurotiomycetes</taxon>
        <taxon>Eurotiomycetidae</taxon>
        <taxon>Eurotiales</taxon>
        <taxon>Aspergillaceae</taxon>
        <taxon>Penicillium</taxon>
    </lineage>
</organism>
<evidence type="ECO:0000313" key="1">
    <source>
        <dbReference type="EMBL" id="KAJ5087245.1"/>
    </source>
</evidence>
<name>A0A9W9ESZ5_9EURO</name>
<reference evidence="1" key="1">
    <citation type="submission" date="2022-11" db="EMBL/GenBank/DDBJ databases">
        <authorList>
            <person name="Petersen C."/>
        </authorList>
    </citation>
    <scope>NUCLEOTIDE SEQUENCE</scope>
    <source>
        <strain evidence="1">IBT 30069</strain>
    </source>
</reference>